<organism evidence="4 5">
    <name type="scientific">Phocaeicola dorei</name>
    <dbReference type="NCBI Taxonomy" id="357276"/>
    <lineage>
        <taxon>Bacteria</taxon>
        <taxon>Pseudomonadati</taxon>
        <taxon>Bacteroidota</taxon>
        <taxon>Bacteroidia</taxon>
        <taxon>Bacteroidales</taxon>
        <taxon>Bacteroidaceae</taxon>
        <taxon>Phocaeicola</taxon>
    </lineage>
</organism>
<gene>
    <name evidence="4" type="ORF">F2Y61_25255</name>
</gene>
<keyword evidence="2" id="KW-0472">Membrane</keyword>
<reference evidence="4 5" key="1">
    <citation type="journal article" date="2019" name="Nat. Med.">
        <title>A library of human gut bacterial isolates paired with longitudinal multiomics data enables mechanistic microbiome research.</title>
        <authorList>
            <person name="Poyet M."/>
            <person name="Groussin M."/>
            <person name="Gibbons S.M."/>
            <person name="Avila-Pacheco J."/>
            <person name="Jiang X."/>
            <person name="Kearney S.M."/>
            <person name="Perrotta A.R."/>
            <person name="Berdy B."/>
            <person name="Zhao S."/>
            <person name="Lieberman T.D."/>
            <person name="Swanson P.K."/>
            <person name="Smith M."/>
            <person name="Roesemann S."/>
            <person name="Alexander J.E."/>
            <person name="Rich S.A."/>
            <person name="Livny J."/>
            <person name="Vlamakis H."/>
            <person name="Clish C."/>
            <person name="Bullock K."/>
            <person name="Deik A."/>
            <person name="Scott J."/>
            <person name="Pierce K.A."/>
            <person name="Xavier R.J."/>
            <person name="Alm E.J."/>
        </authorList>
    </citation>
    <scope>NUCLEOTIDE SEQUENCE [LARGE SCALE GENOMIC DNA]</scope>
    <source>
        <strain evidence="4 5">BIOML-A5</strain>
    </source>
</reference>
<comment type="similarity">
    <text evidence="2">Belongs to the TonB-dependent receptor family.</text>
</comment>
<dbReference type="Pfam" id="PF07715">
    <property type="entry name" value="Plug"/>
    <property type="match status" value="1"/>
</dbReference>
<comment type="caution">
    <text evidence="4">The sequence shown here is derived from an EMBL/GenBank/DDBJ whole genome shotgun (WGS) entry which is preliminary data.</text>
</comment>
<dbReference type="AlphaFoldDB" id="A0A5M5ZLM6"/>
<dbReference type="SUPFAM" id="SSF49464">
    <property type="entry name" value="Carboxypeptidase regulatory domain-like"/>
    <property type="match status" value="1"/>
</dbReference>
<keyword evidence="2" id="KW-0813">Transport</keyword>
<evidence type="ECO:0000313" key="4">
    <source>
        <dbReference type="EMBL" id="KAA5377489.1"/>
    </source>
</evidence>
<dbReference type="PANTHER" id="PTHR30069">
    <property type="entry name" value="TONB-DEPENDENT OUTER MEMBRANE RECEPTOR"/>
    <property type="match status" value="1"/>
</dbReference>
<dbReference type="InterPro" id="IPR039426">
    <property type="entry name" value="TonB-dep_rcpt-like"/>
</dbReference>
<evidence type="ECO:0000313" key="5">
    <source>
        <dbReference type="Proteomes" id="UP000347681"/>
    </source>
</evidence>
<accession>A0A5M5ZLM6</accession>
<dbReference type="Pfam" id="PF13715">
    <property type="entry name" value="CarbopepD_reg_2"/>
    <property type="match status" value="1"/>
</dbReference>
<evidence type="ECO:0000256" key="2">
    <source>
        <dbReference type="PROSITE-ProRule" id="PRU01360"/>
    </source>
</evidence>
<protein>
    <submittedName>
        <fullName evidence="4">TonB-dependent receptor plug domain-containing protein</fullName>
    </submittedName>
</protein>
<keyword evidence="2" id="KW-1134">Transmembrane beta strand</keyword>
<dbReference type="GO" id="GO:0015344">
    <property type="term" value="F:siderophore uptake transmembrane transporter activity"/>
    <property type="evidence" value="ECO:0007669"/>
    <property type="project" value="TreeGrafter"/>
</dbReference>
<evidence type="ECO:0000256" key="1">
    <source>
        <dbReference type="ARBA" id="ARBA00022729"/>
    </source>
</evidence>
<dbReference type="GO" id="GO:0009279">
    <property type="term" value="C:cell outer membrane"/>
    <property type="evidence" value="ECO:0007669"/>
    <property type="project" value="UniProtKB-SubCell"/>
</dbReference>
<dbReference type="Proteomes" id="UP000347681">
    <property type="component" value="Unassembled WGS sequence"/>
</dbReference>
<dbReference type="RefSeq" id="WP_149941602.1">
    <property type="nucleotide sequence ID" value="NZ_VVZB01000207.1"/>
</dbReference>
<dbReference type="Gene3D" id="2.170.130.10">
    <property type="entry name" value="TonB-dependent receptor, plug domain"/>
    <property type="match status" value="1"/>
</dbReference>
<proteinExistence type="inferred from homology"/>
<sequence>MKIRMRKRCDIPHSASHFQKSLIIASWLLTFLFTGTAFAQENRTITGIVRDVTGEPLIGASVIQKGTNNGVITDVDGNFNFETIEDAELIVSYIGFRTLKLKTAGENFIHVVLDEDSQLLNDVVVVGYSTNKKVNLSGSVSSLNSEKLASRRVSNVSSALQGMAAGVTVTTQSGEPGGNGGHIRIRGIGTFGGDSAAPLVLVDGVEGTIDEVDPNIIESVSVLK</sequence>
<dbReference type="InterPro" id="IPR008969">
    <property type="entry name" value="CarboxyPept-like_regulatory"/>
</dbReference>
<keyword evidence="2" id="KW-0998">Cell outer membrane</keyword>
<dbReference type="InterPro" id="IPR012910">
    <property type="entry name" value="Plug_dom"/>
</dbReference>
<dbReference type="Gene3D" id="2.60.40.1120">
    <property type="entry name" value="Carboxypeptidase-like, regulatory domain"/>
    <property type="match status" value="1"/>
</dbReference>
<name>A0A5M5ZLM6_9BACT</name>
<comment type="subcellular location">
    <subcellularLocation>
        <location evidence="2">Cell outer membrane</location>
        <topology evidence="2">Multi-pass membrane protein</topology>
    </subcellularLocation>
</comment>
<dbReference type="PANTHER" id="PTHR30069:SF29">
    <property type="entry name" value="HEMOGLOBIN AND HEMOGLOBIN-HAPTOGLOBIN-BINDING PROTEIN 1-RELATED"/>
    <property type="match status" value="1"/>
</dbReference>
<feature type="non-terminal residue" evidence="4">
    <location>
        <position position="224"/>
    </location>
</feature>
<feature type="domain" description="TonB-dependent receptor plug" evidence="3">
    <location>
        <begin position="133"/>
        <end position="224"/>
    </location>
</feature>
<keyword evidence="4" id="KW-0675">Receptor</keyword>
<evidence type="ECO:0000259" key="3">
    <source>
        <dbReference type="Pfam" id="PF07715"/>
    </source>
</evidence>
<dbReference type="EMBL" id="VVZB01000207">
    <property type="protein sequence ID" value="KAA5377489.1"/>
    <property type="molecule type" value="Genomic_DNA"/>
</dbReference>
<keyword evidence="1" id="KW-0732">Signal</keyword>
<dbReference type="GO" id="GO:0044718">
    <property type="term" value="P:siderophore transmembrane transport"/>
    <property type="evidence" value="ECO:0007669"/>
    <property type="project" value="TreeGrafter"/>
</dbReference>
<keyword evidence="2" id="KW-0812">Transmembrane</keyword>
<dbReference type="PROSITE" id="PS52016">
    <property type="entry name" value="TONB_DEPENDENT_REC_3"/>
    <property type="match status" value="1"/>
</dbReference>
<dbReference type="InterPro" id="IPR037066">
    <property type="entry name" value="Plug_dom_sf"/>
</dbReference>
<dbReference type="SUPFAM" id="SSF56935">
    <property type="entry name" value="Porins"/>
    <property type="match status" value="1"/>
</dbReference>